<dbReference type="STRING" id="365046.Rta_02440"/>
<evidence type="ECO:0000259" key="1">
    <source>
        <dbReference type="Pfam" id="PF12275"/>
    </source>
</evidence>
<sequence length="410" mass="44395">MIFRRQVGRVRATVAQNTGTRTDGGVPRYAGPMTPPTALALEFRPDLDDLEPHKELRDGLSAVLQIDRTLWVANDESASVERLTLTGKCGAGAHTQFMLHDYLDLPLPAEGDPPRPPEVDVEGLDHEGGYLWLVGSHSLKRKKPSLDDGAKNAHKQLARLSVDANRYLLARIPVAREGDAPALARKHVHEGRKLTAARLRDATDAGEGNELMQALRKDKHLAAYLPIPGKDNGFDVEGIAVAGPRVFLGLRGPVLRGWAAVLELRVEDDGHGLLRLAPLDKKGHLVRKHFVALGGRGVRDIRLDGEDLLLLCGPTMDLDGTISILRWPGALRLEEPAMVPACALEHVLDIPHGTGCDRAEGICLFVPSDGAPPSLLVVYDAASEARQRGRSVLMADVFGLPPRAAYAAPR</sequence>
<gene>
    <name evidence="2" type="ordered locus">Rta_02440</name>
</gene>
<feature type="domain" description="DUF3616" evidence="1">
    <location>
        <begin position="60"/>
        <end position="396"/>
    </location>
</feature>
<proteinExistence type="predicted"/>
<organism evidence="2 3">
    <name type="scientific">Ramlibacter tataouinensis (strain ATCC BAA-407 / DSM 14655 / LMG 21543 / TTB310)</name>
    <dbReference type="NCBI Taxonomy" id="365046"/>
    <lineage>
        <taxon>Bacteria</taxon>
        <taxon>Pseudomonadati</taxon>
        <taxon>Pseudomonadota</taxon>
        <taxon>Betaproteobacteria</taxon>
        <taxon>Burkholderiales</taxon>
        <taxon>Comamonadaceae</taxon>
        <taxon>Ramlibacter</taxon>
    </lineage>
</organism>
<keyword evidence="3" id="KW-1185">Reference proteome</keyword>
<dbReference type="EMBL" id="CP000245">
    <property type="protein sequence ID" value="AEG91308.1"/>
    <property type="molecule type" value="Genomic_DNA"/>
</dbReference>
<reference evidence="3" key="1">
    <citation type="submission" date="2006-01" db="EMBL/GenBank/DDBJ databases">
        <title>Genome of the cyst-dividing bacterium Ramlibacter tataouinensis.</title>
        <authorList>
            <person name="Barakat M."/>
            <person name="Ortet P."/>
            <person name="De Luca G."/>
            <person name="Jourlin-Castelli C."/>
            <person name="Ansaldi M."/>
            <person name="Py B."/>
            <person name="Fichant G."/>
            <person name="Coutinho P."/>
            <person name="Voulhoux R."/>
            <person name="Bastien O."/>
            <person name="Roy S."/>
            <person name="Marechal E."/>
            <person name="Henrissat B."/>
            <person name="Quentin Y."/>
            <person name="Noirot P."/>
            <person name="Filloux A."/>
            <person name="Mejean V."/>
            <person name="DuBow M."/>
            <person name="Barras F."/>
            <person name="Heulin T."/>
        </authorList>
    </citation>
    <scope>NUCLEOTIDE SEQUENCE [LARGE SCALE GENOMIC DNA]</scope>
    <source>
        <strain evidence="3">ATCC BAA-407 / DSM 14655 / LMG 21543 / TTB310</strain>
    </source>
</reference>
<dbReference type="KEGG" id="rta:Rta_02440"/>
<dbReference type="PATRIC" id="fig|365046.3.peg.252"/>
<dbReference type="HOGENOM" id="CLU_039497_0_0_4"/>
<dbReference type="eggNOG" id="COG0454">
    <property type="taxonomic scope" value="Bacteria"/>
</dbReference>
<dbReference type="InterPro" id="IPR022060">
    <property type="entry name" value="DUF3616"/>
</dbReference>
<dbReference type="Proteomes" id="UP000008385">
    <property type="component" value="Chromosome"/>
</dbReference>
<accession>F5Y4J0</accession>
<name>F5Y4J0_RAMTT</name>
<protein>
    <recommendedName>
        <fullName evidence="1">DUF3616 domain-containing protein</fullName>
    </recommendedName>
</protein>
<dbReference type="AlphaFoldDB" id="F5Y4J0"/>
<evidence type="ECO:0000313" key="3">
    <source>
        <dbReference type="Proteomes" id="UP000008385"/>
    </source>
</evidence>
<evidence type="ECO:0000313" key="2">
    <source>
        <dbReference type="EMBL" id="AEG91308.1"/>
    </source>
</evidence>
<reference evidence="2 3" key="2">
    <citation type="journal article" date="2011" name="PLoS ONE">
        <title>The Cyst-Dividing Bacterium Ramlibacter tataouinensis TTB310 Genome Reveals a Well-Stocked Toolbox for Adaptation to a Desert Environment.</title>
        <authorList>
            <person name="De Luca G."/>
            <person name="Barakat M."/>
            <person name="Ortet P."/>
            <person name="Fochesato S."/>
            <person name="Jourlin-Castelli C."/>
            <person name="Ansaldi M."/>
            <person name="Py B."/>
            <person name="Fichant G."/>
            <person name="Coutinho P.M."/>
            <person name="Voulhoux R."/>
            <person name="Bastien O."/>
            <person name="Marechal E."/>
            <person name="Henrissat B."/>
            <person name="Quentin Y."/>
            <person name="Noirot P."/>
            <person name="Filloux A."/>
            <person name="Mejean V."/>
            <person name="Dubow M.S."/>
            <person name="Barras F."/>
            <person name="Barbe V."/>
            <person name="Weissenbach J."/>
            <person name="Mihalcescu I."/>
            <person name="Vermeglio A."/>
            <person name="Achouak W."/>
            <person name="Heulin T."/>
        </authorList>
    </citation>
    <scope>NUCLEOTIDE SEQUENCE [LARGE SCALE GENOMIC DNA]</scope>
    <source>
        <strain evidence="3">ATCC BAA-407 / DSM 14655 / LMG 21543 / TTB310</strain>
    </source>
</reference>
<dbReference type="Pfam" id="PF12275">
    <property type="entry name" value="DUF3616"/>
    <property type="match status" value="1"/>
</dbReference>